<dbReference type="CDD" id="cd09917">
    <property type="entry name" value="F-box_SF"/>
    <property type="match status" value="1"/>
</dbReference>
<dbReference type="AlphaFoldDB" id="A0A4P9XIS0"/>
<dbReference type="SUPFAM" id="SSF81383">
    <property type="entry name" value="F-box domain"/>
    <property type="match status" value="1"/>
</dbReference>
<keyword evidence="3" id="KW-1185">Reference proteome</keyword>
<accession>A0A4P9XIS0</accession>
<dbReference type="Gene3D" id="1.20.1280.50">
    <property type="match status" value="1"/>
</dbReference>
<evidence type="ECO:0000313" key="3">
    <source>
        <dbReference type="Proteomes" id="UP000271241"/>
    </source>
</evidence>
<evidence type="ECO:0000259" key="1">
    <source>
        <dbReference type="PROSITE" id="PS50181"/>
    </source>
</evidence>
<organism evidence="2 3">
    <name type="scientific">Thamnocephalis sphaerospora</name>
    <dbReference type="NCBI Taxonomy" id="78915"/>
    <lineage>
        <taxon>Eukaryota</taxon>
        <taxon>Fungi</taxon>
        <taxon>Fungi incertae sedis</taxon>
        <taxon>Zoopagomycota</taxon>
        <taxon>Zoopagomycotina</taxon>
        <taxon>Zoopagomycetes</taxon>
        <taxon>Zoopagales</taxon>
        <taxon>Sigmoideomycetaceae</taxon>
        <taxon>Thamnocephalis</taxon>
    </lineage>
</organism>
<dbReference type="EMBL" id="KZ993080">
    <property type="protein sequence ID" value="RKP05606.1"/>
    <property type="molecule type" value="Genomic_DNA"/>
</dbReference>
<name>A0A4P9XIS0_9FUNG</name>
<sequence>MLPSLLDWPQEIVQRICLYMPPMSVHRLSLVCKQLRKTAVDDERWQQRYWNDFSRRRSEQDTARFLFQRYPGANWLEVYLRRRRLEKSWWRRVLRIRGLADEVAPHRRNLAQLDRSRPLEMMEPRELVPYMNKGLAILDDELLLCPETGRRGNTLVRLSLPIKVAAIQLVAQNHRYIAAVVATKDEHKRVLCLWDAQTVALLKMLELDDRQCGGCLLLNAETM</sequence>
<dbReference type="InterPro" id="IPR036047">
    <property type="entry name" value="F-box-like_dom_sf"/>
</dbReference>
<reference evidence="3" key="1">
    <citation type="journal article" date="2018" name="Nat. Microbiol.">
        <title>Leveraging single-cell genomics to expand the fungal tree of life.</title>
        <authorList>
            <person name="Ahrendt S.R."/>
            <person name="Quandt C.A."/>
            <person name="Ciobanu D."/>
            <person name="Clum A."/>
            <person name="Salamov A."/>
            <person name="Andreopoulos B."/>
            <person name="Cheng J.F."/>
            <person name="Woyke T."/>
            <person name="Pelin A."/>
            <person name="Henrissat B."/>
            <person name="Reynolds N.K."/>
            <person name="Benny G.L."/>
            <person name="Smith M.E."/>
            <person name="James T.Y."/>
            <person name="Grigoriev I.V."/>
        </authorList>
    </citation>
    <scope>NUCLEOTIDE SEQUENCE [LARGE SCALE GENOMIC DNA]</scope>
    <source>
        <strain evidence="3">RSA 1356</strain>
    </source>
</reference>
<dbReference type="Pfam" id="PF00646">
    <property type="entry name" value="F-box"/>
    <property type="match status" value="1"/>
</dbReference>
<evidence type="ECO:0000313" key="2">
    <source>
        <dbReference type="EMBL" id="RKP05606.1"/>
    </source>
</evidence>
<protein>
    <recommendedName>
        <fullName evidence="1">F-box domain-containing protein</fullName>
    </recommendedName>
</protein>
<feature type="non-terminal residue" evidence="2">
    <location>
        <position position="223"/>
    </location>
</feature>
<feature type="domain" description="F-box" evidence="1">
    <location>
        <begin position="2"/>
        <end position="48"/>
    </location>
</feature>
<dbReference type="PROSITE" id="PS50181">
    <property type="entry name" value="FBOX"/>
    <property type="match status" value="1"/>
</dbReference>
<proteinExistence type="predicted"/>
<dbReference type="InterPro" id="IPR001810">
    <property type="entry name" value="F-box_dom"/>
</dbReference>
<dbReference type="Proteomes" id="UP000271241">
    <property type="component" value="Unassembled WGS sequence"/>
</dbReference>
<dbReference type="SMART" id="SM00256">
    <property type="entry name" value="FBOX"/>
    <property type="match status" value="1"/>
</dbReference>
<gene>
    <name evidence="2" type="ORF">THASP1DRAFT_32560</name>
</gene>